<evidence type="ECO:0000256" key="7">
    <source>
        <dbReference type="SAM" id="MobiDB-lite"/>
    </source>
</evidence>
<keyword evidence="11" id="KW-1185">Reference proteome</keyword>
<sequence length="360" mass="37921">MSPRRRPRPCGNYSASRPHTPPDLPANSPIHVITAAALLGAIAVLLAWPVPLVLARSAWPARSPAVALVLWQAIALSGGMSMIGSLLVYGLVPFGDALPQSIAALGGDLRAGTLPTGTTFTHVLALGAAVLLGTHLLLNLLATFVRAERQRRRHHALITLLSDPLRGQPGMRVIDHPAPVAYCLPRVGHSATVLSNGLLRLLDADQVRAVIAHEQAHLVQQHHLVLLAFKSWHSALPWFPIANRAENAVALLVEMLADDHARRVVDDYTLARAIALVAFALVGSSPPLKREADAAARAVASASRSGRAHAADPEHPSDQVAPRVSRLVNPIVPLGYVATAGTLAVSAVLLAGPALILFAA</sequence>
<evidence type="ECO:0000256" key="1">
    <source>
        <dbReference type="ARBA" id="ARBA00022670"/>
    </source>
</evidence>
<dbReference type="EMBL" id="SOHJ01000008">
    <property type="protein sequence ID" value="TFD60188.1"/>
    <property type="molecule type" value="Genomic_DNA"/>
</dbReference>
<protein>
    <submittedName>
        <fullName evidence="10">M56 family peptidase</fullName>
    </submittedName>
</protein>
<keyword evidence="5 6" id="KW-0482">Metalloprotease</keyword>
<keyword evidence="4 6" id="KW-0862">Zinc</keyword>
<dbReference type="OrthoDB" id="9785340at2"/>
<feature type="domain" description="Peptidase M48" evidence="9">
    <location>
        <begin position="161"/>
        <end position="296"/>
    </location>
</feature>
<evidence type="ECO:0000256" key="8">
    <source>
        <dbReference type="SAM" id="Phobius"/>
    </source>
</evidence>
<keyword evidence="8" id="KW-1133">Transmembrane helix</keyword>
<evidence type="ECO:0000313" key="10">
    <source>
        <dbReference type="EMBL" id="TFD60188.1"/>
    </source>
</evidence>
<dbReference type="Proteomes" id="UP000298170">
    <property type="component" value="Unassembled WGS sequence"/>
</dbReference>
<feature type="transmembrane region" description="Helical" evidence="8">
    <location>
        <begin position="123"/>
        <end position="145"/>
    </location>
</feature>
<dbReference type="AlphaFoldDB" id="A0A4R9AFU2"/>
<feature type="region of interest" description="Disordered" evidence="7">
    <location>
        <begin position="1"/>
        <end position="22"/>
    </location>
</feature>
<gene>
    <name evidence="10" type="ORF">E3T39_08075</name>
</gene>
<proteinExistence type="inferred from homology"/>
<comment type="similarity">
    <text evidence="6">Belongs to the peptidase M48 family.</text>
</comment>
<reference evidence="10 11" key="1">
    <citation type="submission" date="2019-03" db="EMBL/GenBank/DDBJ databases">
        <title>Genomics of glacier-inhabiting Cryobacterium strains.</title>
        <authorList>
            <person name="Liu Q."/>
            <person name="Xin Y.-H."/>
        </authorList>
    </citation>
    <scope>NUCLEOTIDE SEQUENCE [LARGE SCALE GENOMIC DNA]</scope>
    <source>
        <strain evidence="10 11">Sr39</strain>
    </source>
</reference>
<comment type="caution">
    <text evidence="10">The sequence shown here is derived from an EMBL/GenBank/DDBJ whole genome shotgun (WGS) entry which is preliminary data.</text>
</comment>
<accession>A0A4R9AFU2</accession>
<organism evidence="10 11">
    <name type="scientific">Cryobacterium suzukii</name>
    <dbReference type="NCBI Taxonomy" id="1259198"/>
    <lineage>
        <taxon>Bacteria</taxon>
        <taxon>Bacillati</taxon>
        <taxon>Actinomycetota</taxon>
        <taxon>Actinomycetes</taxon>
        <taxon>Micrococcales</taxon>
        <taxon>Microbacteriaceae</taxon>
        <taxon>Cryobacterium</taxon>
    </lineage>
</organism>
<dbReference type="GO" id="GO:0004222">
    <property type="term" value="F:metalloendopeptidase activity"/>
    <property type="evidence" value="ECO:0007669"/>
    <property type="project" value="InterPro"/>
</dbReference>
<evidence type="ECO:0000256" key="4">
    <source>
        <dbReference type="ARBA" id="ARBA00022833"/>
    </source>
</evidence>
<dbReference type="CDD" id="cd07326">
    <property type="entry name" value="M56_BlaR1_MecR1_like"/>
    <property type="match status" value="1"/>
</dbReference>
<evidence type="ECO:0000256" key="3">
    <source>
        <dbReference type="ARBA" id="ARBA00022801"/>
    </source>
</evidence>
<dbReference type="InterPro" id="IPR052173">
    <property type="entry name" value="Beta-lactam_resp_regulator"/>
</dbReference>
<comment type="cofactor">
    <cofactor evidence="6">
        <name>Zn(2+)</name>
        <dbReference type="ChEBI" id="CHEBI:29105"/>
    </cofactor>
    <text evidence="6">Binds 1 zinc ion per subunit.</text>
</comment>
<feature type="transmembrane region" description="Helical" evidence="8">
    <location>
        <begin position="334"/>
        <end position="359"/>
    </location>
</feature>
<name>A0A4R9AFU2_9MICO</name>
<evidence type="ECO:0000313" key="11">
    <source>
        <dbReference type="Proteomes" id="UP000298170"/>
    </source>
</evidence>
<keyword evidence="8" id="KW-0472">Membrane</keyword>
<dbReference type="InterPro" id="IPR001915">
    <property type="entry name" value="Peptidase_M48"/>
</dbReference>
<evidence type="ECO:0000259" key="9">
    <source>
        <dbReference type="Pfam" id="PF01435"/>
    </source>
</evidence>
<dbReference type="GO" id="GO:0006508">
    <property type="term" value="P:proteolysis"/>
    <property type="evidence" value="ECO:0007669"/>
    <property type="project" value="UniProtKB-KW"/>
</dbReference>
<dbReference type="PANTHER" id="PTHR34978">
    <property type="entry name" value="POSSIBLE SENSOR-TRANSDUCER PROTEIN BLAR"/>
    <property type="match status" value="1"/>
</dbReference>
<evidence type="ECO:0000256" key="5">
    <source>
        <dbReference type="ARBA" id="ARBA00023049"/>
    </source>
</evidence>
<evidence type="ECO:0000256" key="6">
    <source>
        <dbReference type="RuleBase" id="RU003983"/>
    </source>
</evidence>
<keyword evidence="8" id="KW-0812">Transmembrane</keyword>
<feature type="transmembrane region" description="Helical" evidence="8">
    <location>
        <begin position="66"/>
        <end position="92"/>
    </location>
</feature>
<keyword evidence="2" id="KW-0479">Metal-binding</keyword>
<dbReference type="Gene3D" id="3.30.2010.10">
    <property type="entry name" value="Metalloproteases ('zincins'), catalytic domain"/>
    <property type="match status" value="1"/>
</dbReference>
<keyword evidence="3 6" id="KW-0378">Hydrolase</keyword>
<dbReference type="PANTHER" id="PTHR34978:SF3">
    <property type="entry name" value="SLR0241 PROTEIN"/>
    <property type="match status" value="1"/>
</dbReference>
<dbReference type="GO" id="GO:0046872">
    <property type="term" value="F:metal ion binding"/>
    <property type="evidence" value="ECO:0007669"/>
    <property type="project" value="UniProtKB-KW"/>
</dbReference>
<dbReference type="Pfam" id="PF01435">
    <property type="entry name" value="Peptidase_M48"/>
    <property type="match status" value="1"/>
</dbReference>
<keyword evidence="1 6" id="KW-0645">Protease</keyword>
<feature type="transmembrane region" description="Helical" evidence="8">
    <location>
        <begin position="30"/>
        <end position="54"/>
    </location>
</feature>
<evidence type="ECO:0000256" key="2">
    <source>
        <dbReference type="ARBA" id="ARBA00022723"/>
    </source>
</evidence>